<dbReference type="InterPro" id="IPR021419">
    <property type="entry name" value="Mediator_Med25_VWA"/>
</dbReference>
<evidence type="ECO:0000256" key="2">
    <source>
        <dbReference type="ARBA" id="ARBA00019694"/>
    </source>
</evidence>
<sequence>MEVPQIHDVVFVVEDTAMNQLFHPEIRTNYIQSLLDHFSGGSAKDVPWASIECSTTYTLVTYQSADALPNPLVGYEGPFTHSKQFLAAYDRVKFIGGAGEDHANGVDGLAMALVVFDRLETIRAHQTFRTKPLKYIIYISTSPAYDMPVMDVSGLMGLSLDDLVAKIRTRDIKLSIVAPTKLPFLLRLFKSTGGNVPMHMEKNYAKDRRHLILINGDILPEVPLTPLQSTLSNTGPTNSMPIQSQSQPLQQQQQQQQQHPQQQQHILQQQQTVMNPNSMLNNTMMSKQGPDPNQMNVSQNFSETTMPQTSMTQTRMVQQQVDNSMGQQAIQKVQQQQLQQQQQQQQQIQQQQQGANASDNPTLTKLLNHPPQGLNQN</sequence>
<name>A0A553NR30_TIGCA</name>
<feature type="compositionally biased region" description="Polar residues" evidence="3">
    <location>
        <begin position="354"/>
        <end position="365"/>
    </location>
</feature>
<feature type="domain" description="Mediator of RNA polymerase II transcription subunit 25 von Willebrand factor type A" evidence="4">
    <location>
        <begin position="5"/>
        <end position="216"/>
    </location>
</feature>
<accession>A0A553NR30</accession>
<protein>
    <recommendedName>
        <fullName evidence="2">Mediator of RNA polymerase II transcription subunit 25</fullName>
    </recommendedName>
</protein>
<dbReference type="PANTHER" id="PTHR12433:SF11">
    <property type="entry name" value="MEDIATOR OF RNA POLYMERASE II TRANSCRIPTION SUBUNIT 25"/>
    <property type="match status" value="1"/>
</dbReference>
<keyword evidence="6" id="KW-1185">Reference proteome</keyword>
<comment type="caution">
    <text evidence="5">The sequence shown here is derived from an EMBL/GenBank/DDBJ whole genome shotgun (WGS) entry which is preliminary data.</text>
</comment>
<proteinExistence type="inferred from homology"/>
<dbReference type="GO" id="GO:0016592">
    <property type="term" value="C:mediator complex"/>
    <property type="evidence" value="ECO:0007669"/>
    <property type="project" value="TreeGrafter"/>
</dbReference>
<dbReference type="GO" id="GO:0045944">
    <property type="term" value="P:positive regulation of transcription by RNA polymerase II"/>
    <property type="evidence" value="ECO:0007669"/>
    <property type="project" value="TreeGrafter"/>
</dbReference>
<feature type="non-terminal residue" evidence="5">
    <location>
        <position position="377"/>
    </location>
</feature>
<feature type="compositionally biased region" description="Polar residues" evidence="3">
    <location>
        <begin position="227"/>
        <end position="241"/>
    </location>
</feature>
<feature type="compositionally biased region" description="Polar residues" evidence="3">
    <location>
        <begin position="272"/>
        <end position="323"/>
    </location>
</feature>
<evidence type="ECO:0000256" key="1">
    <source>
        <dbReference type="ARBA" id="ARBA00009102"/>
    </source>
</evidence>
<dbReference type="PANTHER" id="PTHR12433">
    <property type="entry name" value="MEDIATOR OF RNA POLYMERASE II TRANSCRIPTION SUBUNIT 25"/>
    <property type="match status" value="1"/>
</dbReference>
<reference evidence="5 6" key="1">
    <citation type="journal article" date="2018" name="Nat. Ecol. Evol.">
        <title>Genomic signatures of mitonuclear coevolution across populations of Tigriopus californicus.</title>
        <authorList>
            <person name="Barreto F.S."/>
            <person name="Watson E.T."/>
            <person name="Lima T.G."/>
            <person name="Willett C.S."/>
            <person name="Edmands S."/>
            <person name="Li W."/>
            <person name="Burton R.S."/>
        </authorList>
    </citation>
    <scope>NUCLEOTIDE SEQUENCE [LARGE SCALE GENOMIC DNA]</scope>
    <source>
        <strain evidence="5 6">San Diego</strain>
    </source>
</reference>
<dbReference type="OMA" id="QIMIQES"/>
<dbReference type="STRING" id="6832.A0A553NR30"/>
<feature type="region of interest" description="Disordered" evidence="3">
    <location>
        <begin position="349"/>
        <end position="377"/>
    </location>
</feature>
<gene>
    <name evidence="5" type="ORF">TCAL_15797</name>
</gene>
<organism evidence="5 6">
    <name type="scientific">Tigriopus californicus</name>
    <name type="common">Marine copepod</name>
    <dbReference type="NCBI Taxonomy" id="6832"/>
    <lineage>
        <taxon>Eukaryota</taxon>
        <taxon>Metazoa</taxon>
        <taxon>Ecdysozoa</taxon>
        <taxon>Arthropoda</taxon>
        <taxon>Crustacea</taxon>
        <taxon>Multicrustacea</taxon>
        <taxon>Hexanauplia</taxon>
        <taxon>Copepoda</taxon>
        <taxon>Harpacticoida</taxon>
        <taxon>Harpacticidae</taxon>
        <taxon>Tigriopus</taxon>
    </lineage>
</organism>
<evidence type="ECO:0000313" key="5">
    <source>
        <dbReference type="EMBL" id="TRY67891.1"/>
    </source>
</evidence>
<dbReference type="EMBL" id="VCGU01000011">
    <property type="protein sequence ID" value="TRY67891.1"/>
    <property type="molecule type" value="Genomic_DNA"/>
</dbReference>
<feature type="region of interest" description="Disordered" evidence="3">
    <location>
        <begin position="227"/>
        <end position="323"/>
    </location>
</feature>
<comment type="similarity">
    <text evidence="1">Belongs to the Mediator complex subunit 25 family.</text>
</comment>
<dbReference type="Proteomes" id="UP000318571">
    <property type="component" value="Chromosome 4"/>
</dbReference>
<evidence type="ECO:0000313" key="6">
    <source>
        <dbReference type="Proteomes" id="UP000318571"/>
    </source>
</evidence>
<dbReference type="AlphaFoldDB" id="A0A553NR30"/>
<dbReference type="GO" id="GO:0005667">
    <property type="term" value="C:transcription regulator complex"/>
    <property type="evidence" value="ECO:0007669"/>
    <property type="project" value="TreeGrafter"/>
</dbReference>
<feature type="compositionally biased region" description="Low complexity" evidence="3">
    <location>
        <begin position="242"/>
        <end position="271"/>
    </location>
</feature>
<dbReference type="Pfam" id="PF11265">
    <property type="entry name" value="Med25_VWA"/>
    <property type="match status" value="1"/>
</dbReference>
<evidence type="ECO:0000256" key="3">
    <source>
        <dbReference type="SAM" id="MobiDB-lite"/>
    </source>
</evidence>
<evidence type="ECO:0000259" key="4">
    <source>
        <dbReference type="Pfam" id="PF11265"/>
    </source>
</evidence>